<feature type="repeat" description="TPR" evidence="1">
    <location>
        <begin position="617"/>
        <end position="650"/>
    </location>
</feature>
<dbReference type="PANTHER" id="PTHR47691:SF3">
    <property type="entry name" value="HTH-TYPE TRANSCRIPTIONAL REGULATOR RV0890C-RELATED"/>
    <property type="match status" value="1"/>
</dbReference>
<dbReference type="HOGENOM" id="CLU_006580_0_0_1"/>
<gene>
    <name evidence="3" type="ORF">M404DRAFT_443822</name>
</gene>
<dbReference type="SUPFAM" id="SSF48452">
    <property type="entry name" value="TPR-like"/>
    <property type="match status" value="3"/>
</dbReference>
<feature type="domain" description="Novel STAND NTPase 1" evidence="2">
    <location>
        <begin position="36"/>
        <end position="174"/>
    </location>
</feature>
<dbReference type="InterPro" id="IPR049052">
    <property type="entry name" value="nSTAND1"/>
</dbReference>
<evidence type="ECO:0000256" key="1">
    <source>
        <dbReference type="PROSITE-ProRule" id="PRU00339"/>
    </source>
</evidence>
<dbReference type="InterPro" id="IPR019734">
    <property type="entry name" value="TPR_rpt"/>
</dbReference>
<dbReference type="PROSITE" id="PS50005">
    <property type="entry name" value="TPR"/>
    <property type="match status" value="2"/>
</dbReference>
<dbReference type="Proteomes" id="UP000054217">
    <property type="component" value="Unassembled WGS sequence"/>
</dbReference>
<dbReference type="SMART" id="SM00028">
    <property type="entry name" value="TPR"/>
    <property type="match status" value="8"/>
</dbReference>
<dbReference type="PANTHER" id="PTHR47691">
    <property type="entry name" value="REGULATOR-RELATED"/>
    <property type="match status" value="1"/>
</dbReference>
<keyword evidence="1" id="KW-0802">TPR repeat</keyword>
<accession>A0A0C3NDQ7</accession>
<sequence>MFEQLIQVLPKREQNDSLAATDIQPPNKHILPATPSIFYGREKIVDQVIQSVIAKEPGYTAILGVGGMGKTSVSLAVLHHHKVVSLYGERRWFISCEAASTPQGLISTIANALNQTKDNLHDKILKFFKEQPRTLLVLDNFETPWEPASMRRDTEEILASLTSIKSLNLIVTLRGSERPLKTQWTRPFLPPLNPLGLQAARSTFISISDISDKDPNLEELLRVVDNLPLAITLMANLAQFETTDILLRRWKLERTSVFDRGEQHRLSSLEISIKISLQSPRMTQNPDALGVLRLLALLPDGAADERHVASIASNIRYVSRATSTLKQVALVYSHGRRSFRILAPIRAFLLEYYPPDTSSMSTVQRYYESITTECADIELGKGNSGAIVTRMSPEIGNIQAVLEYAMDSGRPEDVPRAIQAAIHITDLLKYSGLGTTLTLAKGADKACQLGMTKLQADSIRCQAELHYSRSKRELATAQFQEALELYRKEGLLAQEGRCLMMLGMIGCQGGNYEAATTHILSAIELHRQAGDAIGEADCRLRLAQNATWRKNYDEAMTHVSIAVGLFQAEGHRRGYVRCLWLISVLAVERRAYKTETGQQLLDAASQYHDMGDDTGEANCYRILGRMYLQTARYSDAEELLLKAIRLYKNVQWIYGEADCNQALGEISICQGNGVTAAAHFDRARELYALLNHSGGLMFCAKADGDLALQRGEHGLAKEKYEGVLRMCRSPVDFARVDFGIGNVALALGDLNKARELFMKALQVFEPDTSAILEQAQTLYQLGELELSSGQERGAEDYFKRTLAVCSPVDIIPTQADCFVKLAEGAVRQSKPEEAVARYESAIALYRQAGNDASVHYYSGVLQSLVELTLRSPPGEKGGEPKEHGETDN</sequence>
<keyword evidence="4" id="KW-1185">Reference proteome</keyword>
<evidence type="ECO:0000313" key="4">
    <source>
        <dbReference type="Proteomes" id="UP000054217"/>
    </source>
</evidence>
<organism evidence="3 4">
    <name type="scientific">Pisolithus tinctorius Marx 270</name>
    <dbReference type="NCBI Taxonomy" id="870435"/>
    <lineage>
        <taxon>Eukaryota</taxon>
        <taxon>Fungi</taxon>
        <taxon>Dikarya</taxon>
        <taxon>Basidiomycota</taxon>
        <taxon>Agaricomycotina</taxon>
        <taxon>Agaricomycetes</taxon>
        <taxon>Agaricomycetidae</taxon>
        <taxon>Boletales</taxon>
        <taxon>Sclerodermatineae</taxon>
        <taxon>Pisolithaceae</taxon>
        <taxon>Pisolithus</taxon>
    </lineage>
</organism>
<dbReference type="Pfam" id="PF20703">
    <property type="entry name" value="nSTAND1"/>
    <property type="match status" value="1"/>
</dbReference>
<dbReference type="Gene3D" id="1.25.40.10">
    <property type="entry name" value="Tetratricopeptide repeat domain"/>
    <property type="match status" value="3"/>
</dbReference>
<dbReference type="SUPFAM" id="SSF52540">
    <property type="entry name" value="P-loop containing nucleoside triphosphate hydrolases"/>
    <property type="match status" value="1"/>
</dbReference>
<dbReference type="Gene3D" id="3.40.50.300">
    <property type="entry name" value="P-loop containing nucleotide triphosphate hydrolases"/>
    <property type="match status" value="1"/>
</dbReference>
<evidence type="ECO:0000259" key="2">
    <source>
        <dbReference type="Pfam" id="PF20703"/>
    </source>
</evidence>
<dbReference type="Pfam" id="PF13374">
    <property type="entry name" value="TPR_10"/>
    <property type="match status" value="1"/>
</dbReference>
<dbReference type="InterPro" id="IPR011990">
    <property type="entry name" value="TPR-like_helical_dom_sf"/>
</dbReference>
<evidence type="ECO:0000313" key="3">
    <source>
        <dbReference type="EMBL" id="KIN93718.1"/>
    </source>
</evidence>
<proteinExistence type="predicted"/>
<feature type="repeat" description="TPR" evidence="1">
    <location>
        <begin position="734"/>
        <end position="767"/>
    </location>
</feature>
<dbReference type="OrthoDB" id="2647858at2759"/>
<dbReference type="Pfam" id="PF13424">
    <property type="entry name" value="TPR_12"/>
    <property type="match status" value="1"/>
</dbReference>
<dbReference type="EMBL" id="KN832141">
    <property type="protein sequence ID" value="KIN93718.1"/>
    <property type="molecule type" value="Genomic_DNA"/>
</dbReference>
<dbReference type="InParanoid" id="A0A0C3NDQ7"/>
<protein>
    <recommendedName>
        <fullName evidence="2">Novel STAND NTPase 1 domain-containing protein</fullName>
    </recommendedName>
</protein>
<name>A0A0C3NDQ7_PISTI</name>
<dbReference type="AlphaFoldDB" id="A0A0C3NDQ7"/>
<reference evidence="3 4" key="1">
    <citation type="submission" date="2014-04" db="EMBL/GenBank/DDBJ databases">
        <authorList>
            <consortium name="DOE Joint Genome Institute"/>
            <person name="Kuo A."/>
            <person name="Kohler A."/>
            <person name="Costa M.D."/>
            <person name="Nagy L.G."/>
            <person name="Floudas D."/>
            <person name="Copeland A."/>
            <person name="Barry K.W."/>
            <person name="Cichocki N."/>
            <person name="Veneault-Fourrey C."/>
            <person name="LaButti K."/>
            <person name="Lindquist E.A."/>
            <person name="Lipzen A."/>
            <person name="Lundell T."/>
            <person name="Morin E."/>
            <person name="Murat C."/>
            <person name="Sun H."/>
            <person name="Tunlid A."/>
            <person name="Henrissat B."/>
            <person name="Grigoriev I.V."/>
            <person name="Hibbett D.S."/>
            <person name="Martin F."/>
            <person name="Nordberg H.P."/>
            <person name="Cantor M.N."/>
            <person name="Hua S.X."/>
        </authorList>
    </citation>
    <scope>NUCLEOTIDE SEQUENCE [LARGE SCALE GENOMIC DNA]</scope>
    <source>
        <strain evidence="3 4">Marx 270</strain>
    </source>
</reference>
<reference evidence="4" key="2">
    <citation type="submission" date="2015-01" db="EMBL/GenBank/DDBJ databases">
        <title>Evolutionary Origins and Diversification of the Mycorrhizal Mutualists.</title>
        <authorList>
            <consortium name="DOE Joint Genome Institute"/>
            <consortium name="Mycorrhizal Genomics Consortium"/>
            <person name="Kohler A."/>
            <person name="Kuo A."/>
            <person name="Nagy L.G."/>
            <person name="Floudas D."/>
            <person name="Copeland A."/>
            <person name="Barry K.W."/>
            <person name="Cichocki N."/>
            <person name="Veneault-Fourrey C."/>
            <person name="LaButti K."/>
            <person name="Lindquist E.A."/>
            <person name="Lipzen A."/>
            <person name="Lundell T."/>
            <person name="Morin E."/>
            <person name="Murat C."/>
            <person name="Riley R."/>
            <person name="Ohm R."/>
            <person name="Sun H."/>
            <person name="Tunlid A."/>
            <person name="Henrissat B."/>
            <person name="Grigoriev I.V."/>
            <person name="Hibbett D.S."/>
            <person name="Martin F."/>
        </authorList>
    </citation>
    <scope>NUCLEOTIDE SEQUENCE [LARGE SCALE GENOMIC DNA]</scope>
    <source>
        <strain evidence="4">Marx 270</strain>
    </source>
</reference>
<dbReference type="InterPro" id="IPR027417">
    <property type="entry name" value="P-loop_NTPase"/>
</dbReference>
<dbReference type="STRING" id="870435.A0A0C3NDQ7"/>